<dbReference type="Proteomes" id="UP000778523">
    <property type="component" value="Unassembled WGS sequence"/>
</dbReference>
<sequence>MRSKILMGLAALAFAGTAFAATDYPDGYTKCVQNTGATCSMSGTRNVALGKSGSFVYAVKTGSFACIGSAFPTNSYTTSAWCSYGATTSASSSSAATSSAAASSVASSAAASSKAASSAAASSAAASSTAAGSINMTIPAATATVTNSGTTTIPAGSTKSYGNQRIGVKNSVGNCTSEGQIPVFILEEGATLKDVIIAGGVNGSDGVHCKGSCTIQNVYWEDTCEDAASNLGAGSTMTVKNVIIAGATDKALQHNSKNSLTVLQDSYIADTGKVWRSCGNCTNNGGPRKLTLDNVKVGKAGSIAGANGNYGDVVKIRKLQIKGYKSGSPSVCVEYKGIEKNGSAESPKIGEKWNTSVCDVSTSDVTAY</sequence>
<dbReference type="InterPro" id="IPR011050">
    <property type="entry name" value="Pectin_lyase_fold/virulence"/>
</dbReference>
<dbReference type="Pfam" id="PF03211">
    <property type="entry name" value="Pectate_lyase"/>
    <property type="match status" value="1"/>
</dbReference>
<comment type="cofactor">
    <cofactor evidence="2 10">
        <name>Ca(2+)</name>
        <dbReference type="ChEBI" id="CHEBI:29108"/>
    </cofactor>
</comment>
<evidence type="ECO:0000256" key="5">
    <source>
        <dbReference type="ARBA" id="ARBA00012272"/>
    </source>
</evidence>
<evidence type="ECO:0000313" key="12">
    <source>
        <dbReference type="Proteomes" id="UP000778523"/>
    </source>
</evidence>
<dbReference type="EC" id="4.2.2.2" evidence="5 10"/>
<dbReference type="InterPro" id="IPR012334">
    <property type="entry name" value="Pectin_lyas_fold"/>
</dbReference>
<comment type="subcellular location">
    <subcellularLocation>
        <location evidence="3 10">Secreted</location>
    </subcellularLocation>
</comment>
<evidence type="ECO:0000256" key="3">
    <source>
        <dbReference type="ARBA" id="ARBA00004613"/>
    </source>
</evidence>
<keyword evidence="7 10" id="KW-0732">Signal</keyword>
<comment type="catalytic activity">
    <reaction evidence="1 10">
        <text>Eliminative cleavage of (1-&gt;4)-alpha-D-galacturonan to give oligosaccharides with 4-deoxy-alpha-D-galact-4-enuronosyl groups at their non-reducing ends.</text>
        <dbReference type="EC" id="4.2.2.2"/>
    </reaction>
</comment>
<evidence type="ECO:0000256" key="8">
    <source>
        <dbReference type="ARBA" id="ARBA00022837"/>
    </source>
</evidence>
<dbReference type="GO" id="GO:0016829">
    <property type="term" value="F:lyase activity"/>
    <property type="evidence" value="ECO:0007669"/>
    <property type="project" value="UniProtKB-KW"/>
</dbReference>
<dbReference type="RefSeq" id="WP_170021093.1">
    <property type="nucleotide sequence ID" value="NZ_JABCSC020000001.1"/>
</dbReference>
<protein>
    <recommendedName>
        <fullName evidence="5 10">Pectate lyase</fullName>
        <ecNumber evidence="5 10">4.2.2.2</ecNumber>
    </recommendedName>
</protein>
<comment type="function">
    <text evidence="10">Catalyzes the depolymerization of both polygalacturonate and pectins of methyl esterification degree from 22 to 89%, with an endo mode of action. In contrast to the majority of pectate lyases, displays high activity on highly methylated pectins.</text>
</comment>
<evidence type="ECO:0000256" key="10">
    <source>
        <dbReference type="RuleBase" id="RU367009"/>
    </source>
</evidence>
<feature type="signal peptide" evidence="10">
    <location>
        <begin position="1"/>
        <end position="20"/>
    </location>
</feature>
<reference evidence="11 12" key="1">
    <citation type="submission" date="2020-06" db="EMBL/GenBank/DDBJ databases">
        <title>Draft genome of Uliginosibacterium sp. IMCC34675.</title>
        <authorList>
            <person name="Song J."/>
        </authorList>
    </citation>
    <scope>NUCLEOTIDE SEQUENCE [LARGE SCALE GENOMIC DNA]</scope>
    <source>
        <strain evidence="11 12">IMCC34675</strain>
    </source>
</reference>
<keyword evidence="12" id="KW-1185">Reference proteome</keyword>
<dbReference type="SUPFAM" id="SSF51126">
    <property type="entry name" value="Pectin lyase-like"/>
    <property type="match status" value="1"/>
</dbReference>
<keyword evidence="6 10" id="KW-0964">Secreted</keyword>
<dbReference type="InterPro" id="IPR004898">
    <property type="entry name" value="Pectate_lyase_PlyH/PlyE-like"/>
</dbReference>
<feature type="chain" id="PRO_5044985863" description="Pectate lyase" evidence="10">
    <location>
        <begin position="21"/>
        <end position="368"/>
    </location>
</feature>
<keyword evidence="8 10" id="KW-0106">Calcium</keyword>
<name>A0ABX2IDF9_9RHOO</name>
<evidence type="ECO:0000256" key="2">
    <source>
        <dbReference type="ARBA" id="ARBA00001913"/>
    </source>
</evidence>
<dbReference type="EMBL" id="JABCSC020000001">
    <property type="protein sequence ID" value="NSL54616.1"/>
    <property type="molecule type" value="Genomic_DNA"/>
</dbReference>
<dbReference type="PANTHER" id="PTHR33407:SF9">
    <property type="entry name" value="PECTATE LYASE F-RELATED"/>
    <property type="match status" value="1"/>
</dbReference>
<dbReference type="Gene3D" id="2.160.20.10">
    <property type="entry name" value="Single-stranded right-handed beta-helix, Pectin lyase-like"/>
    <property type="match status" value="1"/>
</dbReference>
<evidence type="ECO:0000313" key="11">
    <source>
        <dbReference type="EMBL" id="NSL54616.1"/>
    </source>
</evidence>
<comment type="similarity">
    <text evidence="4 10">Belongs to the polysaccharide lyase 3 family.</text>
</comment>
<keyword evidence="9 10" id="KW-0456">Lyase</keyword>
<evidence type="ECO:0000256" key="1">
    <source>
        <dbReference type="ARBA" id="ARBA00000695"/>
    </source>
</evidence>
<evidence type="ECO:0000256" key="4">
    <source>
        <dbReference type="ARBA" id="ARBA00006463"/>
    </source>
</evidence>
<gene>
    <name evidence="11" type="ORF">HJ583_006245</name>
</gene>
<evidence type="ECO:0000256" key="6">
    <source>
        <dbReference type="ARBA" id="ARBA00022525"/>
    </source>
</evidence>
<accession>A0ABX2IDF9</accession>
<evidence type="ECO:0000256" key="9">
    <source>
        <dbReference type="ARBA" id="ARBA00023239"/>
    </source>
</evidence>
<dbReference type="PANTHER" id="PTHR33407">
    <property type="entry name" value="PECTATE LYASE F-RELATED"/>
    <property type="match status" value="1"/>
</dbReference>
<proteinExistence type="inferred from homology"/>
<comment type="caution">
    <text evidence="11">The sequence shown here is derived from an EMBL/GenBank/DDBJ whole genome shotgun (WGS) entry which is preliminary data.</text>
</comment>
<evidence type="ECO:0000256" key="7">
    <source>
        <dbReference type="ARBA" id="ARBA00022729"/>
    </source>
</evidence>
<organism evidence="11 12">
    <name type="scientific">Uliginosibacterium aquaticum</name>
    <dbReference type="NCBI Taxonomy" id="2731212"/>
    <lineage>
        <taxon>Bacteria</taxon>
        <taxon>Pseudomonadati</taxon>
        <taxon>Pseudomonadota</taxon>
        <taxon>Betaproteobacteria</taxon>
        <taxon>Rhodocyclales</taxon>
        <taxon>Zoogloeaceae</taxon>
        <taxon>Uliginosibacterium</taxon>
    </lineage>
</organism>